<dbReference type="Proteomes" id="UP000295270">
    <property type="component" value="Unassembled WGS sequence"/>
</dbReference>
<organism evidence="1 2">
    <name type="scientific">Flavobacterium circumlabens</name>
    <dbReference type="NCBI Taxonomy" id="2133765"/>
    <lineage>
        <taxon>Bacteria</taxon>
        <taxon>Pseudomonadati</taxon>
        <taxon>Bacteroidota</taxon>
        <taxon>Flavobacteriia</taxon>
        <taxon>Flavobacteriales</taxon>
        <taxon>Flavobacteriaceae</taxon>
        <taxon>Flavobacterium</taxon>
    </lineage>
</organism>
<evidence type="ECO:0000313" key="1">
    <source>
        <dbReference type="EMBL" id="TCN58883.1"/>
    </source>
</evidence>
<keyword evidence="2" id="KW-1185">Reference proteome</keyword>
<sequence length="38" mass="4385">MENILFKINCYTLQKGIAIKAIACYQSIQYYLGIVFPL</sequence>
<dbReference type="EMBL" id="SLWA01000003">
    <property type="protein sequence ID" value="TCN58883.1"/>
    <property type="molecule type" value="Genomic_DNA"/>
</dbReference>
<reference evidence="1 2" key="1">
    <citation type="journal article" date="2015" name="Stand. Genomic Sci.">
        <title>Genomic Encyclopedia of Bacterial and Archaeal Type Strains, Phase III: the genomes of soil and plant-associated and newly described type strains.</title>
        <authorList>
            <person name="Whitman W.B."/>
            <person name="Woyke T."/>
            <person name="Klenk H.P."/>
            <person name="Zhou Y."/>
            <person name="Lilburn T.G."/>
            <person name="Beck B.J."/>
            <person name="De Vos P."/>
            <person name="Vandamme P."/>
            <person name="Eisen J.A."/>
            <person name="Garrity G."/>
            <person name="Hugenholtz P."/>
            <person name="Kyrpides N.C."/>
        </authorList>
    </citation>
    <scope>NUCLEOTIDE SEQUENCE [LARGE SCALE GENOMIC DNA]</scope>
    <source>
        <strain evidence="1 2">P5626</strain>
    </source>
</reference>
<protein>
    <submittedName>
        <fullName evidence="1">Uncharacterized protein</fullName>
    </submittedName>
</protein>
<proteinExistence type="predicted"/>
<comment type="caution">
    <text evidence="1">The sequence shown here is derived from an EMBL/GenBank/DDBJ whole genome shotgun (WGS) entry which is preliminary data.</text>
</comment>
<evidence type="ECO:0000313" key="2">
    <source>
        <dbReference type="Proteomes" id="UP000295270"/>
    </source>
</evidence>
<name>A0ABY2B001_9FLAO</name>
<accession>A0ABY2B001</accession>
<gene>
    <name evidence="1" type="ORF">EV142_103330</name>
</gene>